<comment type="caution">
    <text evidence="2">The sequence shown here is derived from an EMBL/GenBank/DDBJ whole genome shotgun (WGS) entry which is preliminary data.</text>
</comment>
<gene>
    <name evidence="2" type="ORF">BZG36_04574</name>
</gene>
<dbReference type="SUPFAM" id="SSF52047">
    <property type="entry name" value="RNI-like"/>
    <property type="match status" value="1"/>
</dbReference>
<keyword evidence="3" id="KW-1185">Reference proteome</keyword>
<dbReference type="Gene3D" id="3.80.10.10">
    <property type="entry name" value="Ribonuclease Inhibitor"/>
    <property type="match status" value="1"/>
</dbReference>
<evidence type="ECO:0000313" key="3">
    <source>
        <dbReference type="Proteomes" id="UP000242875"/>
    </source>
</evidence>
<name>A0A261XV31_9FUNG</name>
<evidence type="ECO:0000313" key="2">
    <source>
        <dbReference type="EMBL" id="OZJ02094.1"/>
    </source>
</evidence>
<dbReference type="AlphaFoldDB" id="A0A261XV31"/>
<dbReference type="EMBL" id="MVBO01000190">
    <property type="protein sequence ID" value="OZJ02094.1"/>
    <property type="molecule type" value="Genomic_DNA"/>
</dbReference>
<organism evidence="2 3">
    <name type="scientific">Bifiguratus adelaidae</name>
    <dbReference type="NCBI Taxonomy" id="1938954"/>
    <lineage>
        <taxon>Eukaryota</taxon>
        <taxon>Fungi</taxon>
        <taxon>Fungi incertae sedis</taxon>
        <taxon>Mucoromycota</taxon>
        <taxon>Mucoromycotina</taxon>
        <taxon>Endogonomycetes</taxon>
        <taxon>Endogonales</taxon>
        <taxon>Endogonales incertae sedis</taxon>
        <taxon>Bifiguratus</taxon>
    </lineage>
</organism>
<evidence type="ECO:0000256" key="1">
    <source>
        <dbReference type="SAM" id="SignalP"/>
    </source>
</evidence>
<sequence>MSTENLAQLIFSNVILVDALAHQAAQLDDHRVIVRLAQVNWLSFKCAAPLIWRTVQWTSRFRVEVILTMLTAQLGDMGTRKQRRRARRKGMQFWRPLLPYQTYIKHVKLLIATDRPFDRIGSPQVQEILRVCPNLKSFAIYGIELYRKDLALLYRLHPNLTGLHLIDVSVKTRLFSLARFRHLEEFTCYDDMLWDEILEQILLRNRETLKRLSVRSEFVQDECYVYIKWTVGKILEHLDITPGYHHHSPGLEMIAESCWNLQTFFLRNEGEIVHPWFFQQDFEKLLENKKKLRICEFHNFNMDPEAIQRIAAELPNMQLLVLTTLPDQQPHYYGRIHGRWTKLDMLKEQPDPVFNDAYREYQKINGERARLPAPL</sequence>
<accession>A0A261XV31</accession>
<feature type="signal peptide" evidence="1">
    <location>
        <begin position="1"/>
        <end position="21"/>
    </location>
</feature>
<feature type="chain" id="PRO_5012560074" description="F-box domain-containing protein" evidence="1">
    <location>
        <begin position="22"/>
        <end position="375"/>
    </location>
</feature>
<dbReference type="InterPro" id="IPR032675">
    <property type="entry name" value="LRR_dom_sf"/>
</dbReference>
<protein>
    <recommendedName>
        <fullName evidence="4">F-box domain-containing protein</fullName>
    </recommendedName>
</protein>
<proteinExistence type="predicted"/>
<reference evidence="2 3" key="1">
    <citation type="journal article" date="2017" name="Mycologia">
        <title>Bifiguratus adelaidae, gen. et sp. nov., a new member of Mucoromycotina in endophytic and soil-dwelling habitats.</title>
        <authorList>
            <person name="Torres-Cruz T.J."/>
            <person name="Billingsley Tobias T.L."/>
            <person name="Almatruk M."/>
            <person name="Hesse C."/>
            <person name="Kuske C.R."/>
            <person name="Desiro A."/>
            <person name="Benucci G.M."/>
            <person name="Bonito G."/>
            <person name="Stajich J.E."/>
            <person name="Dunlap C."/>
            <person name="Arnold A.E."/>
            <person name="Porras-Alfaro A."/>
        </authorList>
    </citation>
    <scope>NUCLEOTIDE SEQUENCE [LARGE SCALE GENOMIC DNA]</scope>
    <source>
        <strain evidence="2 3">AZ0501</strain>
    </source>
</reference>
<dbReference type="Proteomes" id="UP000242875">
    <property type="component" value="Unassembled WGS sequence"/>
</dbReference>
<keyword evidence="1" id="KW-0732">Signal</keyword>
<evidence type="ECO:0008006" key="4">
    <source>
        <dbReference type="Google" id="ProtNLM"/>
    </source>
</evidence>
<dbReference type="OrthoDB" id="343921at2759"/>